<keyword evidence="4 6" id="KW-1133">Transmembrane helix</keyword>
<keyword evidence="5 6" id="KW-0472">Membrane</keyword>
<feature type="domain" description="MacB-like periplasmic core" evidence="8">
    <location>
        <begin position="20"/>
        <end position="242"/>
    </location>
</feature>
<evidence type="ECO:0000256" key="4">
    <source>
        <dbReference type="ARBA" id="ARBA00022989"/>
    </source>
</evidence>
<accession>A0A919BKG7</accession>
<name>A0A919BKG7_9GAMM</name>
<keyword evidence="3 6" id="KW-0812">Transmembrane</keyword>
<dbReference type="RefSeq" id="WP_189771777.1">
    <property type="nucleotide sequence ID" value="NZ_BNCK01000006.1"/>
</dbReference>
<feature type="transmembrane region" description="Helical" evidence="6">
    <location>
        <begin position="710"/>
        <end position="734"/>
    </location>
</feature>
<feature type="transmembrane region" description="Helical" evidence="6">
    <location>
        <begin position="399"/>
        <end position="423"/>
    </location>
</feature>
<dbReference type="Pfam" id="PF12704">
    <property type="entry name" value="MacB_PCD"/>
    <property type="match status" value="2"/>
</dbReference>
<dbReference type="Pfam" id="PF02687">
    <property type="entry name" value="FtsX"/>
    <property type="match status" value="2"/>
</dbReference>
<dbReference type="InterPro" id="IPR003838">
    <property type="entry name" value="ABC3_permease_C"/>
</dbReference>
<dbReference type="PROSITE" id="PS51257">
    <property type="entry name" value="PROKAR_LIPOPROTEIN"/>
    <property type="match status" value="1"/>
</dbReference>
<reference evidence="9" key="1">
    <citation type="journal article" date="2014" name="Int. J. Syst. Evol. Microbiol.">
        <title>Complete genome sequence of Corynebacterium casei LMG S-19264T (=DSM 44701T), isolated from a smear-ripened cheese.</title>
        <authorList>
            <consortium name="US DOE Joint Genome Institute (JGI-PGF)"/>
            <person name="Walter F."/>
            <person name="Albersmeier A."/>
            <person name="Kalinowski J."/>
            <person name="Ruckert C."/>
        </authorList>
    </citation>
    <scope>NUCLEOTIDE SEQUENCE</scope>
    <source>
        <strain evidence="9">KCTC 42731</strain>
    </source>
</reference>
<dbReference type="PANTHER" id="PTHR30572:SF18">
    <property type="entry name" value="ABC-TYPE MACROLIDE FAMILY EXPORT SYSTEM PERMEASE COMPONENT 2"/>
    <property type="match status" value="1"/>
</dbReference>
<dbReference type="GO" id="GO:0005886">
    <property type="term" value="C:plasma membrane"/>
    <property type="evidence" value="ECO:0007669"/>
    <property type="project" value="UniProtKB-SubCell"/>
</dbReference>
<dbReference type="InterPro" id="IPR050250">
    <property type="entry name" value="Macrolide_Exporter_MacB"/>
</dbReference>
<reference evidence="9" key="2">
    <citation type="submission" date="2020-09" db="EMBL/GenBank/DDBJ databases">
        <authorList>
            <person name="Sun Q."/>
            <person name="Kim S."/>
        </authorList>
    </citation>
    <scope>NUCLEOTIDE SEQUENCE</scope>
    <source>
        <strain evidence="9">KCTC 42731</strain>
    </source>
</reference>
<evidence type="ECO:0000256" key="5">
    <source>
        <dbReference type="ARBA" id="ARBA00023136"/>
    </source>
</evidence>
<evidence type="ECO:0000313" key="9">
    <source>
        <dbReference type="EMBL" id="GHF98010.1"/>
    </source>
</evidence>
<evidence type="ECO:0000313" key="10">
    <source>
        <dbReference type="Proteomes" id="UP000623842"/>
    </source>
</evidence>
<evidence type="ECO:0000259" key="8">
    <source>
        <dbReference type="Pfam" id="PF12704"/>
    </source>
</evidence>
<feature type="transmembrane region" description="Helical" evidence="6">
    <location>
        <begin position="796"/>
        <end position="816"/>
    </location>
</feature>
<dbReference type="InterPro" id="IPR025857">
    <property type="entry name" value="MacB_PCD"/>
</dbReference>
<evidence type="ECO:0000256" key="1">
    <source>
        <dbReference type="ARBA" id="ARBA00004651"/>
    </source>
</evidence>
<comment type="subcellular location">
    <subcellularLocation>
        <location evidence="1">Cell membrane</location>
        <topology evidence="1">Multi-pass membrane protein</topology>
    </subcellularLocation>
</comment>
<feature type="domain" description="MacB-like periplasmic core" evidence="8">
    <location>
        <begin position="460"/>
        <end position="643"/>
    </location>
</feature>
<evidence type="ECO:0000256" key="2">
    <source>
        <dbReference type="ARBA" id="ARBA00022475"/>
    </source>
</evidence>
<feature type="transmembrane region" description="Helical" evidence="6">
    <location>
        <begin position="352"/>
        <end position="379"/>
    </location>
</feature>
<feature type="transmembrane region" description="Helical" evidence="6">
    <location>
        <begin position="21"/>
        <end position="41"/>
    </location>
</feature>
<gene>
    <name evidence="9" type="ORF">GCM10017161_28000</name>
</gene>
<feature type="transmembrane region" description="Helical" evidence="6">
    <location>
        <begin position="444"/>
        <end position="469"/>
    </location>
</feature>
<feature type="domain" description="ABC3 transporter permease C-terminal" evidence="7">
    <location>
        <begin position="311"/>
        <end position="426"/>
    </location>
</feature>
<evidence type="ECO:0000259" key="7">
    <source>
        <dbReference type="Pfam" id="PF02687"/>
    </source>
</evidence>
<dbReference type="EMBL" id="BNCK01000006">
    <property type="protein sequence ID" value="GHF98010.1"/>
    <property type="molecule type" value="Genomic_DNA"/>
</dbReference>
<dbReference type="PANTHER" id="PTHR30572">
    <property type="entry name" value="MEMBRANE COMPONENT OF TRANSPORTER-RELATED"/>
    <property type="match status" value="1"/>
</dbReference>
<keyword evidence="2" id="KW-1003">Cell membrane</keyword>
<evidence type="ECO:0000256" key="6">
    <source>
        <dbReference type="SAM" id="Phobius"/>
    </source>
</evidence>
<sequence>MFKNYLIIAWRNIVKNGVFSAINIFGLAVGLMSCILIMLFVREETGYDDWIKDKDRLVRMHTAVNIPNQPAFLTVRSAGRMMEAIRDYATNEVETGMRLIQWGTTVQHNGEGFAEQITMVDNSFFNVFALPFLHGDIESSFNKPMDLVITEEMATKYFGRTNVLGETISFCCLGGNPITLKVTGVLKDLPDATHLDANFIIYLNPAMFGENDNVLNTWSSLNVYTYFKMREGISVEQLQDRINYWLNNESPMVNMLKERLGDAANGLQVTDTFQLNVMSVPDLHLNAKNDAGNMGDLTPMGDQNMINTFVVVALLILVIACINFMNLSTAKASKRAKEVAMRKVLGASRTQVAFQFLSEAVALVFIALLFALAATEIVLPFYNEIIGKNLQLMLFSDPYLLVSLCLVATAVGIGAGLYPALYLSKYLPGHILKASKSSESQSSAKLRTGLVVGQFATSIILVISTIVVYSQTLYSTSVDVGYQYDNKLVLNIRATGDNLDSLKQELLNLPQVTDVAFSSESPTQDNENNNYFSLVEPNQQGEKLEPLLLNYHHMDYGFFESYGVNLLAGRFFDKNYGTDAITQLPEGHEGMGKASVILNRAAVTKLGFTDVEQIIGKTLVLNDHELTVIGVIPDIHFRSIKFGIRASAFLLDENRFRVANIAFQSNDVSGLMDDIHRIWKQQVPLQPMNLQFLSEMMAAQYRDETTTAQLLLVFSALAILVSCLGLYGLSAFTVERRTKEIGLRKVMGANVSQIVKLLIWQFSKPVALANLIAWPIAMYAMNSWLEEFPYRIEQWYLLPICLLVGLLSLSIAWLTVGGNAARVARKNPVHALRYE</sequence>
<dbReference type="Proteomes" id="UP000623842">
    <property type="component" value="Unassembled WGS sequence"/>
</dbReference>
<keyword evidence="10" id="KW-1185">Reference proteome</keyword>
<dbReference type="GO" id="GO:0022857">
    <property type="term" value="F:transmembrane transporter activity"/>
    <property type="evidence" value="ECO:0007669"/>
    <property type="project" value="TreeGrafter"/>
</dbReference>
<feature type="transmembrane region" description="Helical" evidence="6">
    <location>
        <begin position="305"/>
        <end position="327"/>
    </location>
</feature>
<organism evidence="9 10">
    <name type="scientific">Thalassotalea marina</name>
    <dbReference type="NCBI Taxonomy" id="1673741"/>
    <lineage>
        <taxon>Bacteria</taxon>
        <taxon>Pseudomonadati</taxon>
        <taxon>Pseudomonadota</taxon>
        <taxon>Gammaproteobacteria</taxon>
        <taxon>Alteromonadales</taxon>
        <taxon>Colwelliaceae</taxon>
        <taxon>Thalassotalea</taxon>
    </lineage>
</organism>
<feature type="domain" description="ABC3 transporter permease C-terminal" evidence="7">
    <location>
        <begin position="713"/>
        <end position="815"/>
    </location>
</feature>
<dbReference type="AlphaFoldDB" id="A0A919BKG7"/>
<comment type="caution">
    <text evidence="9">The sequence shown here is derived from an EMBL/GenBank/DDBJ whole genome shotgun (WGS) entry which is preliminary data.</text>
</comment>
<protein>
    <submittedName>
        <fullName evidence="9">ABC transporter permease</fullName>
    </submittedName>
</protein>
<evidence type="ECO:0000256" key="3">
    <source>
        <dbReference type="ARBA" id="ARBA00022692"/>
    </source>
</evidence>
<proteinExistence type="predicted"/>